<evidence type="ECO:0000313" key="5">
    <source>
        <dbReference type="Proteomes" id="UP000245119"/>
    </source>
</evidence>
<proteinExistence type="inferred from homology"/>
<evidence type="ECO:0000259" key="3">
    <source>
        <dbReference type="PROSITE" id="PS51746"/>
    </source>
</evidence>
<reference evidence="4 5" key="1">
    <citation type="submission" date="2018-04" db="EMBL/GenBank/DDBJ databases">
        <title>The genome of golden apple snail Pomacea canaliculata provides insight into stress tolerance and invasive adaptation.</title>
        <authorList>
            <person name="Liu C."/>
            <person name="Liu B."/>
            <person name="Ren Y."/>
            <person name="Zhang Y."/>
            <person name="Wang H."/>
            <person name="Li S."/>
            <person name="Jiang F."/>
            <person name="Yin L."/>
            <person name="Zhang G."/>
            <person name="Qian W."/>
            <person name="Fan W."/>
        </authorList>
    </citation>
    <scope>NUCLEOTIDE SEQUENCE [LARGE SCALE GENOMIC DNA]</scope>
    <source>
        <strain evidence="4">SZHN2017</strain>
        <tissue evidence="4">Muscle</tissue>
    </source>
</reference>
<dbReference type="InterPro" id="IPR036457">
    <property type="entry name" value="PPM-type-like_dom_sf"/>
</dbReference>
<comment type="similarity">
    <text evidence="1">Belongs to the PP2C family.</text>
</comment>
<feature type="region of interest" description="Disordered" evidence="2">
    <location>
        <begin position="413"/>
        <end position="443"/>
    </location>
</feature>
<feature type="compositionally biased region" description="Polar residues" evidence="2">
    <location>
        <begin position="31"/>
        <end position="40"/>
    </location>
</feature>
<gene>
    <name evidence="4" type="ORF">C0Q70_00346</name>
</gene>
<keyword evidence="5" id="KW-1185">Reference proteome</keyword>
<dbReference type="SMART" id="SM00332">
    <property type="entry name" value="PP2Cc"/>
    <property type="match status" value="1"/>
</dbReference>
<accession>A0A2T7PWD0</accession>
<dbReference type="CDD" id="cd00143">
    <property type="entry name" value="PP2Cc"/>
    <property type="match status" value="1"/>
</dbReference>
<dbReference type="OMA" id="NFYEGAA"/>
<feature type="compositionally biased region" description="Polar residues" evidence="2">
    <location>
        <begin position="1"/>
        <end position="15"/>
    </location>
</feature>
<dbReference type="GO" id="GO:0004722">
    <property type="term" value="F:protein serine/threonine phosphatase activity"/>
    <property type="evidence" value="ECO:0007669"/>
    <property type="project" value="InterPro"/>
</dbReference>
<dbReference type="PROSITE" id="PS51746">
    <property type="entry name" value="PPM_2"/>
    <property type="match status" value="1"/>
</dbReference>
<dbReference type="PANTHER" id="PTHR13832:SF837">
    <property type="entry name" value="PROTEIN PHOSPHATASE 2C-LIKE DOMAIN-CONTAINING PROTEIN 1"/>
    <property type="match status" value="1"/>
</dbReference>
<dbReference type="PANTHER" id="PTHR13832">
    <property type="entry name" value="PROTEIN PHOSPHATASE 2C"/>
    <property type="match status" value="1"/>
</dbReference>
<protein>
    <recommendedName>
        <fullName evidence="3">PPM-type phosphatase domain-containing protein</fullName>
    </recommendedName>
</protein>
<dbReference type="InterPro" id="IPR001932">
    <property type="entry name" value="PPM-type_phosphatase-like_dom"/>
</dbReference>
<dbReference type="InterPro" id="IPR015655">
    <property type="entry name" value="PP2C"/>
</dbReference>
<evidence type="ECO:0000313" key="4">
    <source>
        <dbReference type="EMBL" id="PVD37745.1"/>
    </source>
</evidence>
<feature type="compositionally biased region" description="Basic and acidic residues" evidence="2">
    <location>
        <begin position="16"/>
        <end position="28"/>
    </location>
</feature>
<dbReference type="SUPFAM" id="SSF81606">
    <property type="entry name" value="PP2C-like"/>
    <property type="match status" value="1"/>
</dbReference>
<dbReference type="AlphaFoldDB" id="A0A2T7PWD0"/>
<dbReference type="EMBL" id="PZQS01000001">
    <property type="protein sequence ID" value="PVD37745.1"/>
    <property type="molecule type" value="Genomic_DNA"/>
</dbReference>
<dbReference type="Pfam" id="PF00481">
    <property type="entry name" value="PP2C"/>
    <property type="match status" value="1"/>
</dbReference>
<evidence type="ECO:0000256" key="2">
    <source>
        <dbReference type="SAM" id="MobiDB-lite"/>
    </source>
</evidence>
<sequence length="743" mass="83388">MTSPVQQFTDYSSDDGQTKIKSEVRVENIENGGNETTPEQPMTDLFKGQDIKRSDTPETFLTDYTYKPDITLPCDQCRVYIDIRHLNHHRDYHKALLTLNYKGTRRPQNLDSLLKKRNAAIHRLKKETSIDSPIEPKQIQKINEAYELLKADLEDTFEVCRQVREHVDTSCKTVALTCSPGCALAVGISSSANKRWNSDMEDTHVYQDCFGQDASKCYLGLFDGYHGHFTAEVAASLLHKMFLHELCKSDKSLKETHVENYSAYTDIAHHSFVFGPDSKLDLNSSDERLNDKDKCQEKSAQNSKHLHENSFHHVNIHQDDDEMTQHIIQLCEEKYDKLQTEFPSSTLQNTLKSTDGKTEKTQHPKAKEIAKAFDKSYHLLDILLSYGKDEWSKVRWSGCSALTVLIESLSDKTENSEMVDSRKDTTEREMEGTNDKKNDGEKIFDPPKVKGYIHLANAGSVRAVLVRGNRAYRLSRDHTPDNPKERERVIKAGGTITSSSKKNHVNGVLSTTRGLGNHGDLSLKKCVLVEPYATNVVVDQYAQFLVLGTTGIWDIFSDQEVANLLMRLLPANQIPPPRKMSISVAELLGVQTSRPGSELASVSKKVLFNPESPKNQSEKVETGSVKRHGNFLISEKGMNDAAVTEKVHPDYSASVLNIPADLKTEVGSCLGDLEDQILVKQEGIDMLSIPVQSHLQLEGQGTVEEQERELARMMAEHLVQAALLAGAHHNITAMVILFPGYKI</sequence>
<comment type="caution">
    <text evidence="4">The sequence shown here is derived from an EMBL/GenBank/DDBJ whole genome shotgun (WGS) entry which is preliminary data.</text>
</comment>
<dbReference type="OrthoDB" id="343114at2759"/>
<dbReference type="Gene3D" id="3.60.40.10">
    <property type="entry name" value="PPM-type phosphatase domain"/>
    <property type="match status" value="1"/>
</dbReference>
<name>A0A2T7PWD0_POMCA</name>
<feature type="domain" description="PPM-type phosphatase" evidence="3">
    <location>
        <begin position="185"/>
        <end position="738"/>
    </location>
</feature>
<dbReference type="Proteomes" id="UP000245119">
    <property type="component" value="Linkage Group LG1"/>
</dbReference>
<evidence type="ECO:0000256" key="1">
    <source>
        <dbReference type="ARBA" id="ARBA00006702"/>
    </source>
</evidence>
<organism evidence="4 5">
    <name type="scientific">Pomacea canaliculata</name>
    <name type="common">Golden apple snail</name>
    <dbReference type="NCBI Taxonomy" id="400727"/>
    <lineage>
        <taxon>Eukaryota</taxon>
        <taxon>Metazoa</taxon>
        <taxon>Spiralia</taxon>
        <taxon>Lophotrochozoa</taxon>
        <taxon>Mollusca</taxon>
        <taxon>Gastropoda</taxon>
        <taxon>Caenogastropoda</taxon>
        <taxon>Architaenioglossa</taxon>
        <taxon>Ampullarioidea</taxon>
        <taxon>Ampullariidae</taxon>
        <taxon>Pomacea</taxon>
    </lineage>
</organism>
<feature type="region of interest" description="Disordered" evidence="2">
    <location>
        <begin position="1"/>
        <end position="51"/>
    </location>
</feature>
<dbReference type="STRING" id="400727.A0A2T7PWD0"/>